<reference evidence="2 3" key="1">
    <citation type="submission" date="2017-02" db="EMBL/GenBank/DDBJ databases">
        <title>Complete genome sequence of the cold-active Pseudoalteromonas aliena strain EH1 isolated from Arctic seawater.</title>
        <authorList>
            <person name="Kim E."/>
            <person name="Heo E."/>
            <person name="Kim H."/>
            <person name="Kim D."/>
        </authorList>
    </citation>
    <scope>NUCLEOTIDE SEQUENCE [LARGE SCALE GENOMIC DNA]</scope>
    <source>
        <strain evidence="2 3">EH1</strain>
    </source>
</reference>
<dbReference type="InterPro" id="IPR025309">
    <property type="entry name" value="KTSC_dom"/>
</dbReference>
<dbReference type="Proteomes" id="UP000188243">
    <property type="component" value="Chromosome"/>
</dbReference>
<dbReference type="RefSeq" id="WP_077535936.1">
    <property type="nucleotide sequence ID" value="NZ_CP019628.1"/>
</dbReference>
<dbReference type="Pfam" id="PF13619">
    <property type="entry name" value="KTSC"/>
    <property type="match status" value="1"/>
</dbReference>
<dbReference type="KEGG" id="paln:B0W48_05155"/>
<gene>
    <name evidence="2" type="ORF">B0W48_05155</name>
</gene>
<dbReference type="EMBL" id="CP019628">
    <property type="protein sequence ID" value="AQP99245.1"/>
    <property type="molecule type" value="Genomic_DNA"/>
</dbReference>
<proteinExistence type="predicted"/>
<evidence type="ECO:0000259" key="1">
    <source>
        <dbReference type="Pfam" id="PF13619"/>
    </source>
</evidence>
<dbReference type="STRING" id="247523.B0W48_05155"/>
<sequence>MIKYLIVFALSLTNYTYANDQPLDRYCTKQIDQLRLFYVNGMFTTEDDFRENLFWLDNFQDTKLSNYQKGRKPTGSYNKDEEMHMQIYEVAQQKYGDLSPFSNKYHLITAILGGTIDSLSQEDIAHVKSVIEEVFKDVTYSKLNDTDYTNAYQKLQFQMHSCNRIILIGHSQGNFYTNALFEEIIPSYQYTDGYLASDYPMVSLAAIATPTSSLGGSLGEEYAHLISHLTLNEDRFMQAVRVLFGSLPSNYTAESLFDSTGHGLIDSYLRNNAVANAISAGIKLSLLNQTPFPLFEQHPVNSSAFSHIGYSTINKILDLKFKSGSVYRYYNIPILLWDELYYSTSMGKFYNENIRGQYPVDKLDIENRVYLKMTTLEPVAIDEK</sequence>
<name>A0A1Q2GVU6_9GAMM</name>
<evidence type="ECO:0000313" key="3">
    <source>
        <dbReference type="Proteomes" id="UP000188243"/>
    </source>
</evidence>
<dbReference type="AlphaFoldDB" id="A0A1Q2GVU6"/>
<protein>
    <submittedName>
        <fullName evidence="2">KTSC domain-containing protein</fullName>
    </submittedName>
</protein>
<organism evidence="2 3">
    <name type="scientific">Pseudoalteromonas aliena</name>
    <dbReference type="NCBI Taxonomy" id="247523"/>
    <lineage>
        <taxon>Bacteria</taxon>
        <taxon>Pseudomonadati</taxon>
        <taxon>Pseudomonadota</taxon>
        <taxon>Gammaproteobacteria</taxon>
        <taxon>Alteromonadales</taxon>
        <taxon>Pseudoalteromonadaceae</taxon>
        <taxon>Pseudoalteromonas</taxon>
    </lineage>
</organism>
<feature type="domain" description="KTSC" evidence="1">
    <location>
        <begin position="301"/>
        <end position="358"/>
    </location>
</feature>
<evidence type="ECO:0000313" key="2">
    <source>
        <dbReference type="EMBL" id="AQP99245.1"/>
    </source>
</evidence>
<accession>A0A1Q2GVU6</accession>